<evidence type="ECO:0000256" key="1">
    <source>
        <dbReference type="ARBA" id="ARBA00006484"/>
    </source>
</evidence>
<protein>
    <submittedName>
        <fullName evidence="4">3-ketoacyl-ACP reductase</fullName>
        <ecNumber evidence="4">1.1.1.100</ecNumber>
    </submittedName>
</protein>
<sequence>MSELDGKVAIITGGGAGLGREHALLLAKMGARVVINDLGGSAAGEEPARKTVEEIKSAGGEAVAHFGDCADWGATEALFKTAVDTYGDLNILVNNAGFCKDAMLFNMSEQDFDAVVRVHLKGHFCNMRHAAKYWRDKSKAENAPVYGRMISTSSEAFLFGSVGQPNYAAAKAGIVAMTMGAAQALFKSGVTANVICPRARTAMTSTGPIAAMFEKPESGFDYFAPEHISPLVGYLASPRAANVSGEVFVVWGKQISVVQRPTVGPNFDSDEAWSVDGVARHLGDYFAKRTPVKDGFAVPAM</sequence>
<accession>A0A656Z969</accession>
<dbReference type="Pfam" id="PF00106">
    <property type="entry name" value="adh_short"/>
    <property type="match status" value="1"/>
</dbReference>
<dbReference type="InterPro" id="IPR036291">
    <property type="entry name" value="NAD(P)-bd_dom_sf"/>
</dbReference>
<dbReference type="Proteomes" id="UP000243416">
    <property type="component" value="Unassembled WGS sequence"/>
</dbReference>
<proteinExistence type="inferred from homology"/>
<dbReference type="EC" id="1.1.1.100" evidence="4"/>
<reference evidence="4 5" key="1">
    <citation type="journal article" date="2016" name="ISME J.">
        <title>Integrated multi-omics analyses reveal the biochemical mechanisms and phylogenetic relevance of anaerobic androgen biodegradation in the environment.</title>
        <authorList>
            <person name="Yang F.C."/>
            <person name="Chen Y.L."/>
            <person name="Tang S.L."/>
            <person name="Yu C.P."/>
            <person name="Wang P.H."/>
            <person name="Ismail W."/>
            <person name="Wang C.H."/>
            <person name="Ding J.Y."/>
            <person name="Yang C.Y."/>
            <person name="Yang C.Y."/>
            <person name="Chiang Y.R."/>
        </authorList>
    </citation>
    <scope>NUCLEOTIDE SEQUENCE [LARGE SCALE GENOMIC DNA]</scope>
    <source>
        <strain evidence="4 5">DSM 13999</strain>
    </source>
</reference>
<name>A0A656Z969_9PROT</name>
<organism evidence="4 5">
    <name type="scientific">Sterolibacterium denitrificans</name>
    <dbReference type="NCBI Taxonomy" id="157592"/>
    <lineage>
        <taxon>Bacteria</taxon>
        <taxon>Pseudomonadati</taxon>
        <taxon>Pseudomonadota</taxon>
        <taxon>Betaproteobacteria</taxon>
        <taxon>Nitrosomonadales</taxon>
        <taxon>Sterolibacteriaceae</taxon>
        <taxon>Sterolibacterium</taxon>
    </lineage>
</organism>
<dbReference type="PANTHER" id="PTHR45024:SF2">
    <property type="entry name" value="SCP2 DOMAIN-CONTAINING PROTEIN"/>
    <property type="match status" value="1"/>
</dbReference>
<dbReference type="Gene3D" id="3.40.50.720">
    <property type="entry name" value="NAD(P)-binding Rossmann-like Domain"/>
    <property type="match status" value="1"/>
</dbReference>
<dbReference type="PROSITE" id="PS00061">
    <property type="entry name" value="ADH_SHORT"/>
    <property type="match status" value="1"/>
</dbReference>
<dbReference type="SUPFAM" id="SSF51735">
    <property type="entry name" value="NAD(P)-binding Rossmann-fold domains"/>
    <property type="match status" value="1"/>
</dbReference>
<dbReference type="AlphaFoldDB" id="A0A656Z969"/>
<dbReference type="FunFam" id="3.40.50.720:FF:000446">
    <property type="entry name" value="Short chain dehydrogenase"/>
    <property type="match status" value="1"/>
</dbReference>
<keyword evidence="5" id="KW-1185">Reference proteome</keyword>
<evidence type="ECO:0000256" key="2">
    <source>
        <dbReference type="ARBA" id="ARBA00023002"/>
    </source>
</evidence>
<dbReference type="OrthoDB" id="9804774at2"/>
<evidence type="ECO:0000256" key="3">
    <source>
        <dbReference type="RuleBase" id="RU000363"/>
    </source>
</evidence>
<evidence type="ECO:0000313" key="5">
    <source>
        <dbReference type="Proteomes" id="UP000243416"/>
    </source>
</evidence>
<gene>
    <name evidence="4" type="primary">fabG</name>
    <name evidence="4" type="ORF">ACY05_03090</name>
</gene>
<evidence type="ECO:0000313" key="4">
    <source>
        <dbReference type="EMBL" id="KYC29494.1"/>
    </source>
</evidence>
<dbReference type="GO" id="GO:0004316">
    <property type="term" value="F:3-oxoacyl-[acyl-carrier-protein] reductase (NADPH) activity"/>
    <property type="evidence" value="ECO:0007669"/>
    <property type="project" value="UniProtKB-EC"/>
</dbReference>
<dbReference type="EMBL" id="LFZK01000001">
    <property type="protein sequence ID" value="KYC29494.1"/>
    <property type="molecule type" value="Genomic_DNA"/>
</dbReference>
<dbReference type="PRINTS" id="PR00080">
    <property type="entry name" value="SDRFAMILY"/>
</dbReference>
<keyword evidence="2 4" id="KW-0560">Oxidoreductase</keyword>
<dbReference type="InterPro" id="IPR002347">
    <property type="entry name" value="SDR_fam"/>
</dbReference>
<comment type="caution">
    <text evidence="4">The sequence shown here is derived from an EMBL/GenBank/DDBJ whole genome shotgun (WGS) entry which is preliminary data.</text>
</comment>
<dbReference type="InterPro" id="IPR051687">
    <property type="entry name" value="Peroxisomal_Beta-Oxidation"/>
</dbReference>
<dbReference type="PRINTS" id="PR00081">
    <property type="entry name" value="GDHRDH"/>
</dbReference>
<dbReference type="PANTHER" id="PTHR45024">
    <property type="entry name" value="DEHYDROGENASES, SHORT CHAIN"/>
    <property type="match status" value="1"/>
</dbReference>
<dbReference type="RefSeq" id="WP_067170550.1">
    <property type="nucleotide sequence ID" value="NZ_LFZK01000001.1"/>
</dbReference>
<dbReference type="InterPro" id="IPR020904">
    <property type="entry name" value="Sc_DH/Rdtase_CS"/>
</dbReference>
<comment type="similarity">
    <text evidence="1 3">Belongs to the short-chain dehydrogenases/reductases (SDR) family.</text>
</comment>